<evidence type="ECO:0000313" key="2">
    <source>
        <dbReference type="EMBL" id="JAH03576.1"/>
    </source>
</evidence>
<proteinExistence type="predicted"/>
<dbReference type="AlphaFoldDB" id="A0A0E9PG22"/>
<reference evidence="2" key="2">
    <citation type="journal article" date="2015" name="Fish Shellfish Immunol.">
        <title>Early steps in the European eel (Anguilla anguilla)-Vibrio vulnificus interaction in the gills: Role of the RtxA13 toxin.</title>
        <authorList>
            <person name="Callol A."/>
            <person name="Pajuelo D."/>
            <person name="Ebbesson L."/>
            <person name="Teles M."/>
            <person name="MacKenzie S."/>
            <person name="Amaro C."/>
        </authorList>
    </citation>
    <scope>NUCLEOTIDE SEQUENCE</scope>
</reference>
<evidence type="ECO:0000256" key="1">
    <source>
        <dbReference type="SAM" id="MobiDB-lite"/>
    </source>
</evidence>
<sequence>MPGGVFTLESMTPCLISRTLKIPPLHGKSKKTDQHCSLHSSRSGHYPHASRMKASGSEWKNTSPAL</sequence>
<accession>A0A0E9PG22</accession>
<reference evidence="2" key="1">
    <citation type="submission" date="2014-11" db="EMBL/GenBank/DDBJ databases">
        <authorList>
            <person name="Amaro Gonzalez C."/>
        </authorList>
    </citation>
    <scope>NUCLEOTIDE SEQUENCE</scope>
</reference>
<protein>
    <submittedName>
        <fullName evidence="2">Uncharacterized protein</fullName>
    </submittedName>
</protein>
<organism evidence="2">
    <name type="scientific">Anguilla anguilla</name>
    <name type="common">European freshwater eel</name>
    <name type="synonym">Muraena anguilla</name>
    <dbReference type="NCBI Taxonomy" id="7936"/>
    <lineage>
        <taxon>Eukaryota</taxon>
        <taxon>Metazoa</taxon>
        <taxon>Chordata</taxon>
        <taxon>Craniata</taxon>
        <taxon>Vertebrata</taxon>
        <taxon>Euteleostomi</taxon>
        <taxon>Actinopterygii</taxon>
        <taxon>Neopterygii</taxon>
        <taxon>Teleostei</taxon>
        <taxon>Anguilliformes</taxon>
        <taxon>Anguillidae</taxon>
        <taxon>Anguilla</taxon>
    </lineage>
</organism>
<name>A0A0E9PG22_ANGAN</name>
<feature type="region of interest" description="Disordered" evidence="1">
    <location>
        <begin position="24"/>
        <end position="66"/>
    </location>
</feature>
<dbReference type="EMBL" id="GBXM01105001">
    <property type="protein sequence ID" value="JAH03576.1"/>
    <property type="molecule type" value="Transcribed_RNA"/>
</dbReference>